<feature type="transmembrane region" description="Helical" evidence="9">
    <location>
        <begin position="123"/>
        <end position="144"/>
    </location>
</feature>
<dbReference type="GO" id="GO:0022857">
    <property type="term" value="F:transmembrane transporter activity"/>
    <property type="evidence" value="ECO:0007669"/>
    <property type="project" value="TreeGrafter"/>
</dbReference>
<comment type="subcellular location">
    <subcellularLocation>
        <location evidence="1">Cell inner membrane</location>
        <topology evidence="1">Multi-pass membrane protein</topology>
    </subcellularLocation>
</comment>
<dbReference type="Pfam" id="PF04290">
    <property type="entry name" value="DctQ"/>
    <property type="match status" value="1"/>
</dbReference>
<evidence type="ECO:0000256" key="8">
    <source>
        <dbReference type="ARBA" id="ARBA00038436"/>
    </source>
</evidence>
<keyword evidence="3" id="KW-1003">Cell membrane</keyword>
<dbReference type="GO" id="GO:0015740">
    <property type="term" value="P:C4-dicarboxylate transport"/>
    <property type="evidence" value="ECO:0007669"/>
    <property type="project" value="TreeGrafter"/>
</dbReference>
<sequence>MRIRAIVDRVVRWMLIILMSVIVLDVSLQVISRYLFQSPLGFTDELAGYLLIWLGLLGSAYATGERQHLAIDLISGSFSPQNKRYLDILINFLVVAFAIGVLGVGGIWLVYTSFIFGQVSASLQLSLGYVYLVVPISGLLIAYYSIDNTYNELHTAPN</sequence>
<feature type="transmembrane region" description="Helical" evidence="9">
    <location>
        <begin position="46"/>
        <end position="64"/>
    </location>
</feature>
<dbReference type="PANTHER" id="PTHR35011:SF2">
    <property type="entry name" value="2,3-DIKETO-L-GULONATE TRAP TRANSPORTER SMALL PERMEASE PROTEIN YIAM"/>
    <property type="match status" value="1"/>
</dbReference>
<reference evidence="11" key="1">
    <citation type="journal article" date="2023" name="Comput. Struct. Biotechnol. J.">
        <title>Discovery of a novel marine Bacteroidetes with a rich repertoire of carbohydrate-active enzymes.</title>
        <authorList>
            <person name="Chen B."/>
            <person name="Liu G."/>
            <person name="Chen Q."/>
            <person name="Wang H."/>
            <person name="Liu L."/>
            <person name="Tang K."/>
        </authorList>
    </citation>
    <scope>NUCLEOTIDE SEQUENCE</scope>
    <source>
        <strain evidence="11">TK19036</strain>
    </source>
</reference>
<keyword evidence="5 9" id="KW-0812">Transmembrane</keyword>
<dbReference type="InterPro" id="IPR007387">
    <property type="entry name" value="TRAP_DctQ"/>
</dbReference>
<evidence type="ECO:0000256" key="5">
    <source>
        <dbReference type="ARBA" id="ARBA00022692"/>
    </source>
</evidence>
<dbReference type="GO" id="GO:0005886">
    <property type="term" value="C:plasma membrane"/>
    <property type="evidence" value="ECO:0007669"/>
    <property type="project" value="UniProtKB-SubCell"/>
</dbReference>
<dbReference type="AlphaFoldDB" id="A0AA49GL50"/>
<evidence type="ECO:0000259" key="10">
    <source>
        <dbReference type="Pfam" id="PF04290"/>
    </source>
</evidence>
<comment type="similarity">
    <text evidence="8">Belongs to the TRAP transporter small permease family.</text>
</comment>
<gene>
    <name evidence="11" type="ORF">K4G66_25610</name>
</gene>
<evidence type="ECO:0000256" key="7">
    <source>
        <dbReference type="ARBA" id="ARBA00023136"/>
    </source>
</evidence>
<evidence type="ECO:0000256" key="2">
    <source>
        <dbReference type="ARBA" id="ARBA00022448"/>
    </source>
</evidence>
<accession>A0AA49GL50</accession>
<evidence type="ECO:0000256" key="6">
    <source>
        <dbReference type="ARBA" id="ARBA00022989"/>
    </source>
</evidence>
<evidence type="ECO:0000313" key="11">
    <source>
        <dbReference type="EMBL" id="WKN35749.1"/>
    </source>
</evidence>
<organism evidence="11">
    <name type="scientific">Roseihalotalea indica</name>
    <dbReference type="NCBI Taxonomy" id="2867963"/>
    <lineage>
        <taxon>Bacteria</taxon>
        <taxon>Pseudomonadati</taxon>
        <taxon>Bacteroidota</taxon>
        <taxon>Cytophagia</taxon>
        <taxon>Cytophagales</taxon>
        <taxon>Catalimonadaceae</taxon>
        <taxon>Roseihalotalea</taxon>
    </lineage>
</organism>
<protein>
    <submittedName>
        <fullName evidence="11">TRAP transporter small permease</fullName>
    </submittedName>
</protein>
<feature type="transmembrane region" description="Helical" evidence="9">
    <location>
        <begin position="12"/>
        <end position="34"/>
    </location>
</feature>
<keyword evidence="6 9" id="KW-1133">Transmembrane helix</keyword>
<dbReference type="InterPro" id="IPR055348">
    <property type="entry name" value="DctQ"/>
</dbReference>
<evidence type="ECO:0000256" key="3">
    <source>
        <dbReference type="ARBA" id="ARBA00022475"/>
    </source>
</evidence>
<reference evidence="11" key="2">
    <citation type="journal article" date="2024" name="Antonie Van Leeuwenhoek">
        <title>Roseihalotalea indica gen. nov., sp. nov., a halophilic Bacteroidetes from mesopelagic Southwest Indian Ocean with higher carbohydrate metabolic potential.</title>
        <authorList>
            <person name="Chen B."/>
            <person name="Zhang M."/>
            <person name="Lin D."/>
            <person name="Ye J."/>
            <person name="Tang K."/>
        </authorList>
    </citation>
    <scope>NUCLEOTIDE SEQUENCE</scope>
    <source>
        <strain evidence="11">TK19036</strain>
    </source>
</reference>
<proteinExistence type="inferred from homology"/>
<evidence type="ECO:0000256" key="4">
    <source>
        <dbReference type="ARBA" id="ARBA00022519"/>
    </source>
</evidence>
<feature type="domain" description="Tripartite ATP-independent periplasmic transporters DctQ component" evidence="10">
    <location>
        <begin position="23"/>
        <end position="153"/>
    </location>
</feature>
<keyword evidence="7 9" id="KW-0472">Membrane</keyword>
<evidence type="ECO:0000256" key="1">
    <source>
        <dbReference type="ARBA" id="ARBA00004429"/>
    </source>
</evidence>
<evidence type="ECO:0000256" key="9">
    <source>
        <dbReference type="SAM" id="Phobius"/>
    </source>
</evidence>
<name>A0AA49GL50_9BACT</name>
<dbReference type="PANTHER" id="PTHR35011">
    <property type="entry name" value="2,3-DIKETO-L-GULONATE TRAP TRANSPORTER SMALL PERMEASE PROTEIN YIAM"/>
    <property type="match status" value="1"/>
</dbReference>
<feature type="transmembrane region" description="Helical" evidence="9">
    <location>
        <begin position="85"/>
        <end position="111"/>
    </location>
</feature>
<keyword evidence="2" id="KW-0813">Transport</keyword>
<keyword evidence="4" id="KW-0997">Cell inner membrane</keyword>
<dbReference type="EMBL" id="CP120682">
    <property type="protein sequence ID" value="WKN35749.1"/>
    <property type="molecule type" value="Genomic_DNA"/>
</dbReference>